<protein>
    <submittedName>
        <fullName evidence="1">Uncharacterized protein</fullName>
    </submittedName>
</protein>
<accession>A0AAZ1XLQ6</accession>
<keyword evidence="2" id="KW-1185">Reference proteome</keyword>
<organism evidence="1 2">
    <name type="scientific">Oreochromis aureus</name>
    <name type="common">Israeli tilapia</name>
    <name type="synonym">Chromis aureus</name>
    <dbReference type="NCBI Taxonomy" id="47969"/>
    <lineage>
        <taxon>Eukaryota</taxon>
        <taxon>Metazoa</taxon>
        <taxon>Chordata</taxon>
        <taxon>Craniata</taxon>
        <taxon>Vertebrata</taxon>
        <taxon>Euteleostomi</taxon>
        <taxon>Actinopterygii</taxon>
        <taxon>Neopterygii</taxon>
        <taxon>Teleostei</taxon>
        <taxon>Neoteleostei</taxon>
        <taxon>Acanthomorphata</taxon>
        <taxon>Ovalentaria</taxon>
        <taxon>Cichlomorphae</taxon>
        <taxon>Cichliformes</taxon>
        <taxon>Cichlidae</taxon>
        <taxon>African cichlids</taxon>
        <taxon>Pseudocrenilabrinae</taxon>
        <taxon>Oreochromini</taxon>
        <taxon>Oreochromis</taxon>
    </lineage>
</organism>
<sequence>MLNSRRTVLATLLHCLGTEGQRIFYSLPNTGDTFASAVTALEQHFSP</sequence>
<evidence type="ECO:0000313" key="2">
    <source>
        <dbReference type="Proteomes" id="UP000472276"/>
    </source>
</evidence>
<proteinExistence type="predicted"/>
<dbReference type="AlphaFoldDB" id="A0AAZ1XLQ6"/>
<reference evidence="1" key="2">
    <citation type="submission" date="2025-08" db="UniProtKB">
        <authorList>
            <consortium name="Ensembl"/>
        </authorList>
    </citation>
    <scope>IDENTIFICATION</scope>
</reference>
<reference evidence="2" key="1">
    <citation type="submission" date="2020-03" db="EMBL/GenBank/DDBJ databases">
        <title>Evolution of repeat sequences and sex chromosomes of tilapia species revealed by chromosome-level genomes.</title>
        <authorList>
            <person name="Xu L."/>
            <person name="Tao W."/>
            <person name="Wang D."/>
            <person name="Zhou Q."/>
        </authorList>
    </citation>
    <scope>NUCLEOTIDE SEQUENCE [LARGE SCALE GENOMIC DNA]</scope>
    <source>
        <strain evidence="2">Israel</strain>
    </source>
</reference>
<dbReference type="Proteomes" id="UP000472276">
    <property type="component" value="Unassembled WGS sequence"/>
</dbReference>
<reference evidence="1" key="3">
    <citation type="submission" date="2025-09" db="UniProtKB">
        <authorList>
            <consortium name="Ensembl"/>
        </authorList>
    </citation>
    <scope>IDENTIFICATION</scope>
</reference>
<evidence type="ECO:0000313" key="1">
    <source>
        <dbReference type="Ensembl" id="ENSOABP00000068502.1"/>
    </source>
</evidence>
<dbReference type="Ensembl" id="ENSOABT00000070269.1">
    <property type="protein sequence ID" value="ENSOABP00000068502.1"/>
    <property type="gene ID" value="ENSOABG00000036335.1"/>
</dbReference>
<name>A0AAZ1XLQ6_OREAU</name>